<keyword evidence="3" id="KW-1185">Reference proteome</keyword>
<proteinExistence type="predicted"/>
<dbReference type="PANTHER" id="PTHR30212:SF2">
    <property type="entry name" value="PROTEIN YIIM"/>
    <property type="match status" value="1"/>
</dbReference>
<accession>A0A839UIN9</accession>
<evidence type="ECO:0000259" key="1">
    <source>
        <dbReference type="PROSITE" id="PS51340"/>
    </source>
</evidence>
<dbReference type="InterPro" id="IPR005302">
    <property type="entry name" value="MoCF_Sase_C"/>
</dbReference>
<dbReference type="SUPFAM" id="SSF50800">
    <property type="entry name" value="PK beta-barrel domain-like"/>
    <property type="match status" value="1"/>
</dbReference>
<evidence type="ECO:0000313" key="2">
    <source>
        <dbReference type="EMBL" id="MBB3148491.1"/>
    </source>
</evidence>
<dbReference type="RefSeq" id="WP_246411169.1">
    <property type="nucleotide sequence ID" value="NZ_JACHXN010000020.1"/>
</dbReference>
<gene>
    <name evidence="2" type="ORF">FHS21_004939</name>
</gene>
<dbReference type="AlphaFoldDB" id="A0A839UIN9"/>
<dbReference type="InterPro" id="IPR011037">
    <property type="entry name" value="Pyrv_Knase-like_insert_dom_sf"/>
</dbReference>
<dbReference type="InterPro" id="IPR052353">
    <property type="entry name" value="Benzoxazolinone_Detox_Enz"/>
</dbReference>
<sequence>MARHLNIDGDEQARGIEGHGGEQRAVLVYQLQSYRFWEQFLSRDPMESGQFGENLTVDGILDDDVCIGDRISFWTGAFQRAVRTALPCHRTS</sequence>
<comment type="caution">
    <text evidence="2">The sequence shown here is derived from an EMBL/GenBank/DDBJ whole genome shotgun (WGS) entry which is preliminary data.</text>
</comment>
<evidence type="ECO:0000313" key="3">
    <source>
        <dbReference type="Proteomes" id="UP000554520"/>
    </source>
</evidence>
<dbReference type="PROSITE" id="PS51340">
    <property type="entry name" value="MOSC"/>
    <property type="match status" value="1"/>
</dbReference>
<dbReference type="GO" id="GO:0003824">
    <property type="term" value="F:catalytic activity"/>
    <property type="evidence" value="ECO:0007669"/>
    <property type="project" value="InterPro"/>
</dbReference>
<dbReference type="PANTHER" id="PTHR30212">
    <property type="entry name" value="PROTEIN YIIM"/>
    <property type="match status" value="1"/>
</dbReference>
<dbReference type="Pfam" id="PF03473">
    <property type="entry name" value="MOSC"/>
    <property type="match status" value="1"/>
</dbReference>
<dbReference type="GO" id="GO:0030151">
    <property type="term" value="F:molybdenum ion binding"/>
    <property type="evidence" value="ECO:0007669"/>
    <property type="project" value="InterPro"/>
</dbReference>
<reference evidence="2 3" key="1">
    <citation type="submission" date="2020-08" db="EMBL/GenBank/DDBJ databases">
        <title>Genomic Encyclopedia of Type Strains, Phase III (KMG-III): the genomes of soil and plant-associated and newly described type strains.</title>
        <authorList>
            <person name="Whitman W."/>
        </authorList>
    </citation>
    <scope>NUCLEOTIDE SEQUENCE [LARGE SCALE GENOMIC DNA]</scope>
    <source>
        <strain evidence="2 3">CECT 7015</strain>
    </source>
</reference>
<dbReference type="EMBL" id="JACHXN010000020">
    <property type="protein sequence ID" value="MBB3148491.1"/>
    <property type="molecule type" value="Genomic_DNA"/>
</dbReference>
<dbReference type="Gene3D" id="2.40.33.20">
    <property type="entry name" value="PK beta-barrel domain-like"/>
    <property type="match status" value="1"/>
</dbReference>
<dbReference type="Proteomes" id="UP000554520">
    <property type="component" value="Unassembled WGS sequence"/>
</dbReference>
<feature type="domain" description="MOSC" evidence="1">
    <location>
        <begin position="1"/>
        <end position="92"/>
    </location>
</feature>
<protein>
    <submittedName>
        <fullName evidence="2">MOSC domain-containing protein YiiM</fullName>
    </submittedName>
</protein>
<name>A0A839UIN9_9HYPH</name>
<organism evidence="2 3">
    <name type="scientific">Phyllobacterium trifolii</name>
    <dbReference type="NCBI Taxonomy" id="300193"/>
    <lineage>
        <taxon>Bacteria</taxon>
        <taxon>Pseudomonadati</taxon>
        <taxon>Pseudomonadota</taxon>
        <taxon>Alphaproteobacteria</taxon>
        <taxon>Hyphomicrobiales</taxon>
        <taxon>Phyllobacteriaceae</taxon>
        <taxon>Phyllobacterium</taxon>
    </lineage>
</organism>
<dbReference type="GO" id="GO:0030170">
    <property type="term" value="F:pyridoxal phosphate binding"/>
    <property type="evidence" value="ECO:0007669"/>
    <property type="project" value="InterPro"/>
</dbReference>